<feature type="compositionally biased region" description="Low complexity" evidence="1">
    <location>
        <begin position="74"/>
        <end position="85"/>
    </location>
</feature>
<feature type="compositionally biased region" description="Low complexity" evidence="1">
    <location>
        <begin position="116"/>
        <end position="135"/>
    </location>
</feature>
<accession>A0A0D0BAU1</accession>
<evidence type="ECO:0000313" key="4">
    <source>
        <dbReference type="Proteomes" id="UP000053593"/>
    </source>
</evidence>
<feature type="region of interest" description="Disordered" evidence="1">
    <location>
        <begin position="66"/>
        <end position="158"/>
    </location>
</feature>
<reference evidence="3 4" key="1">
    <citation type="submission" date="2014-04" db="EMBL/GenBank/DDBJ databases">
        <title>Evolutionary Origins and Diversification of the Mycorrhizal Mutualists.</title>
        <authorList>
            <consortium name="DOE Joint Genome Institute"/>
            <consortium name="Mycorrhizal Genomics Consortium"/>
            <person name="Kohler A."/>
            <person name="Kuo A."/>
            <person name="Nagy L.G."/>
            <person name="Floudas D."/>
            <person name="Copeland A."/>
            <person name="Barry K.W."/>
            <person name="Cichocki N."/>
            <person name="Veneault-Fourrey C."/>
            <person name="LaButti K."/>
            <person name="Lindquist E.A."/>
            <person name="Lipzen A."/>
            <person name="Lundell T."/>
            <person name="Morin E."/>
            <person name="Murat C."/>
            <person name="Riley R."/>
            <person name="Ohm R."/>
            <person name="Sun H."/>
            <person name="Tunlid A."/>
            <person name="Henrissat B."/>
            <person name="Grigoriev I.V."/>
            <person name="Hibbett D.S."/>
            <person name="Martin F."/>
        </authorList>
    </citation>
    <scope>NUCLEOTIDE SEQUENCE [LARGE SCALE GENOMIC DNA]</scope>
    <source>
        <strain evidence="3 4">FD-317 M1</strain>
    </source>
</reference>
<evidence type="ECO:0000256" key="1">
    <source>
        <dbReference type="SAM" id="MobiDB-lite"/>
    </source>
</evidence>
<protein>
    <submittedName>
        <fullName evidence="3">Uncharacterized protein</fullName>
    </submittedName>
</protein>
<feature type="compositionally biased region" description="Gly residues" evidence="1">
    <location>
        <begin position="86"/>
        <end position="96"/>
    </location>
</feature>
<dbReference type="HOGENOM" id="CLU_1669561_0_0_1"/>
<feature type="compositionally biased region" description="Basic and acidic residues" evidence="1">
    <location>
        <begin position="100"/>
        <end position="115"/>
    </location>
</feature>
<name>A0A0D0BAU1_9AGAR</name>
<feature type="chain" id="PRO_5002219306" evidence="2">
    <location>
        <begin position="24"/>
        <end position="158"/>
    </location>
</feature>
<gene>
    <name evidence="3" type="ORF">GYMLUDRAFT_43447</name>
</gene>
<dbReference type="EMBL" id="KN834773">
    <property type="protein sequence ID" value="KIK60840.1"/>
    <property type="molecule type" value="Genomic_DNA"/>
</dbReference>
<feature type="signal peptide" evidence="2">
    <location>
        <begin position="1"/>
        <end position="23"/>
    </location>
</feature>
<keyword evidence="4" id="KW-1185">Reference proteome</keyword>
<keyword evidence="2" id="KW-0732">Signal</keyword>
<proteinExistence type="predicted"/>
<organism evidence="3 4">
    <name type="scientific">Collybiopsis luxurians FD-317 M1</name>
    <dbReference type="NCBI Taxonomy" id="944289"/>
    <lineage>
        <taxon>Eukaryota</taxon>
        <taxon>Fungi</taxon>
        <taxon>Dikarya</taxon>
        <taxon>Basidiomycota</taxon>
        <taxon>Agaricomycotina</taxon>
        <taxon>Agaricomycetes</taxon>
        <taxon>Agaricomycetidae</taxon>
        <taxon>Agaricales</taxon>
        <taxon>Marasmiineae</taxon>
        <taxon>Omphalotaceae</taxon>
        <taxon>Collybiopsis</taxon>
        <taxon>Collybiopsis luxurians</taxon>
    </lineage>
</organism>
<dbReference type="Proteomes" id="UP000053593">
    <property type="component" value="Unassembled WGS sequence"/>
</dbReference>
<dbReference type="AlphaFoldDB" id="A0A0D0BAU1"/>
<sequence length="158" mass="16929">MPAVKTYAFIVAAVTSFALQAAAAPIEFGVDINLNSREQHSDASLEARMWNAAKNAAGKYIDQSLSVPKGQMTNQQKQNIKNIIGNSGGSNPGGGPAKFDAYKQKIEEQKIEAAKQQDQQGAGASSSSSSSTQQTNSRDIQDESDFGVRSYNRLVELD</sequence>
<evidence type="ECO:0000313" key="3">
    <source>
        <dbReference type="EMBL" id="KIK60840.1"/>
    </source>
</evidence>
<evidence type="ECO:0000256" key="2">
    <source>
        <dbReference type="SAM" id="SignalP"/>
    </source>
</evidence>